<sequence>MPKVLAVFGATGNQGGSIVDFVLNDSELSKQYKVRGITRDTSSSSAEALRLKGVEVVKGDVTDPSSLTDALHGAHTVFALTVPSFGPDSRTREYETGKTIADAAVAAGATYIILSTLPNVSVVSGGKYTKVTGFDAKADVEDYIKTLPIKSAFFAPGSFMQNWQSRMGVHPSQTQPGEFVVSRHVGPEAKLPLIDIVGDTGKFVGAILAEPERYEGETLCAATKLYAMTEMCEIMSKKFGKTVRYVQVPVEQHKALLTGAVGNYAEALIEMMSYQEEFGYYGPKTAELVQWAADHARGKATTFEEYLDGNPIVALQ</sequence>
<keyword evidence="2" id="KW-0521">NADP</keyword>
<name>A0AA39CXK4_9EURO</name>
<dbReference type="AlphaFoldDB" id="A0AA39CXK4"/>
<feature type="domain" description="NmrA-like" evidence="3">
    <location>
        <begin position="3"/>
        <end position="307"/>
    </location>
</feature>
<dbReference type="PANTHER" id="PTHR42748:SF11">
    <property type="entry name" value="NMRA-LIKE DOMAIN-CONTAINING PROTEIN"/>
    <property type="match status" value="1"/>
</dbReference>
<comment type="similarity">
    <text evidence="1">Belongs to the NmrA-type oxidoreductase family.</text>
</comment>
<dbReference type="PANTHER" id="PTHR42748">
    <property type="entry name" value="NITROGEN METABOLITE REPRESSION PROTEIN NMRA FAMILY MEMBER"/>
    <property type="match status" value="1"/>
</dbReference>
<dbReference type="InterPro" id="IPR036291">
    <property type="entry name" value="NAD(P)-bd_dom_sf"/>
</dbReference>
<keyword evidence="5" id="KW-1185">Reference proteome</keyword>
<evidence type="ECO:0000259" key="3">
    <source>
        <dbReference type="Pfam" id="PF05368"/>
    </source>
</evidence>
<dbReference type="Proteomes" id="UP001172681">
    <property type="component" value="Unassembled WGS sequence"/>
</dbReference>
<dbReference type="CDD" id="cd05251">
    <property type="entry name" value="NmrA_like_SDR_a"/>
    <property type="match status" value="1"/>
</dbReference>
<dbReference type="EMBL" id="JAPDRN010000030">
    <property type="protein sequence ID" value="KAJ9636140.1"/>
    <property type="molecule type" value="Genomic_DNA"/>
</dbReference>
<gene>
    <name evidence="4" type="ORF">H2204_005412</name>
</gene>
<evidence type="ECO:0000313" key="5">
    <source>
        <dbReference type="Proteomes" id="UP001172681"/>
    </source>
</evidence>
<protein>
    <recommendedName>
        <fullName evidence="3">NmrA-like domain-containing protein</fullName>
    </recommendedName>
</protein>
<dbReference type="InterPro" id="IPR051164">
    <property type="entry name" value="NmrA-like_oxidored"/>
</dbReference>
<evidence type="ECO:0000256" key="2">
    <source>
        <dbReference type="ARBA" id="ARBA00022857"/>
    </source>
</evidence>
<dbReference type="Pfam" id="PF05368">
    <property type="entry name" value="NmrA"/>
    <property type="match status" value="1"/>
</dbReference>
<proteinExistence type="inferred from homology"/>
<dbReference type="SUPFAM" id="SSF51735">
    <property type="entry name" value="NAD(P)-binding Rossmann-fold domains"/>
    <property type="match status" value="1"/>
</dbReference>
<dbReference type="GO" id="GO:0005634">
    <property type="term" value="C:nucleus"/>
    <property type="evidence" value="ECO:0007669"/>
    <property type="project" value="TreeGrafter"/>
</dbReference>
<organism evidence="4 5">
    <name type="scientific">Knufia peltigerae</name>
    <dbReference type="NCBI Taxonomy" id="1002370"/>
    <lineage>
        <taxon>Eukaryota</taxon>
        <taxon>Fungi</taxon>
        <taxon>Dikarya</taxon>
        <taxon>Ascomycota</taxon>
        <taxon>Pezizomycotina</taxon>
        <taxon>Eurotiomycetes</taxon>
        <taxon>Chaetothyriomycetidae</taxon>
        <taxon>Chaetothyriales</taxon>
        <taxon>Trichomeriaceae</taxon>
        <taxon>Knufia</taxon>
    </lineage>
</organism>
<dbReference type="InterPro" id="IPR008030">
    <property type="entry name" value="NmrA-like"/>
</dbReference>
<reference evidence="4" key="1">
    <citation type="submission" date="2022-10" db="EMBL/GenBank/DDBJ databases">
        <title>Culturing micro-colonial fungi from biological soil crusts in the Mojave desert and describing Neophaeococcomyces mojavensis, and introducing the new genera and species Taxawa tesnikishii.</title>
        <authorList>
            <person name="Kurbessoian T."/>
            <person name="Stajich J.E."/>
        </authorList>
    </citation>
    <scope>NUCLEOTIDE SEQUENCE</scope>
    <source>
        <strain evidence="4">TK_35</strain>
    </source>
</reference>
<dbReference type="Gene3D" id="3.40.50.720">
    <property type="entry name" value="NAD(P)-binding Rossmann-like Domain"/>
    <property type="match status" value="1"/>
</dbReference>
<evidence type="ECO:0000256" key="1">
    <source>
        <dbReference type="ARBA" id="ARBA00006328"/>
    </source>
</evidence>
<evidence type="ECO:0000313" key="4">
    <source>
        <dbReference type="EMBL" id="KAJ9636140.1"/>
    </source>
</evidence>
<accession>A0AA39CXK4</accession>
<comment type="caution">
    <text evidence="4">The sequence shown here is derived from an EMBL/GenBank/DDBJ whole genome shotgun (WGS) entry which is preliminary data.</text>
</comment>
<dbReference type="Gene3D" id="3.90.25.10">
    <property type="entry name" value="UDP-galactose 4-epimerase, domain 1"/>
    <property type="match status" value="1"/>
</dbReference>